<evidence type="ECO:0000313" key="2">
    <source>
        <dbReference type="EMBL" id="KAG7391743.1"/>
    </source>
</evidence>
<comment type="caution">
    <text evidence="2">The sequence shown here is derived from an EMBL/GenBank/DDBJ whole genome shotgun (WGS) entry which is preliminary data.</text>
</comment>
<feature type="compositionally biased region" description="Polar residues" evidence="1">
    <location>
        <begin position="145"/>
        <end position="161"/>
    </location>
</feature>
<sequence length="268" mass="30304">MERVELELARSRPRRSAKRKDKAAGGGKKSAVSPVRFKLHTEVLAEKRNQQREEKEVAQLRHAQQKILGKKTVEEFAQLKLIRREPATTRSRSLHCNGKTLNLSRRGKECELHEANDRVPKSTVRLETRPLMSARLSNPLLVSDSLPQRPQSAKPVLQSQYRPKAAHDASLSSKEEDELLDSSQCKAHSKKKRKKKTSERKSGGLTPSKSAPEFPDRPDNSPIGKKINIFVNMRSLQLVEEQESPDRASPPVKLREAWGVQPLRIQLG</sequence>
<evidence type="ECO:0000313" key="3">
    <source>
        <dbReference type="Proteomes" id="UP000694044"/>
    </source>
</evidence>
<dbReference type="Proteomes" id="UP000694044">
    <property type="component" value="Unassembled WGS sequence"/>
</dbReference>
<dbReference type="OrthoDB" id="119108at2759"/>
<dbReference type="EMBL" id="JAGDFM010000018">
    <property type="protein sequence ID" value="KAG7391743.1"/>
    <property type="molecule type" value="Genomic_DNA"/>
</dbReference>
<feature type="compositionally biased region" description="Basic residues" evidence="1">
    <location>
        <begin position="11"/>
        <end position="21"/>
    </location>
</feature>
<reference evidence="2" key="1">
    <citation type="submission" date="2021-02" db="EMBL/GenBank/DDBJ databases">
        <authorList>
            <person name="Palmer J.M."/>
        </authorList>
    </citation>
    <scope>NUCLEOTIDE SEQUENCE</scope>
    <source>
        <strain evidence="2">SCRP734</strain>
    </source>
</reference>
<feature type="region of interest" description="Disordered" evidence="1">
    <location>
        <begin position="1"/>
        <end position="34"/>
    </location>
</feature>
<proteinExistence type="predicted"/>
<keyword evidence="3" id="KW-1185">Reference proteome</keyword>
<feature type="region of interest" description="Disordered" evidence="1">
    <location>
        <begin position="141"/>
        <end position="226"/>
    </location>
</feature>
<organism evidence="2 3">
    <name type="scientific">Phytophthora pseudosyringae</name>
    <dbReference type="NCBI Taxonomy" id="221518"/>
    <lineage>
        <taxon>Eukaryota</taxon>
        <taxon>Sar</taxon>
        <taxon>Stramenopiles</taxon>
        <taxon>Oomycota</taxon>
        <taxon>Peronosporomycetes</taxon>
        <taxon>Peronosporales</taxon>
        <taxon>Peronosporaceae</taxon>
        <taxon>Phytophthora</taxon>
    </lineage>
</organism>
<feature type="compositionally biased region" description="Basic residues" evidence="1">
    <location>
        <begin position="187"/>
        <end position="198"/>
    </location>
</feature>
<evidence type="ECO:0000256" key="1">
    <source>
        <dbReference type="SAM" id="MobiDB-lite"/>
    </source>
</evidence>
<name>A0A8T1WIF8_9STRA</name>
<accession>A0A8T1WIF8</accession>
<gene>
    <name evidence="2" type="ORF">PHYPSEUDO_003818</name>
</gene>
<feature type="compositionally biased region" description="Basic and acidic residues" evidence="1">
    <location>
        <begin position="1"/>
        <end position="10"/>
    </location>
</feature>
<protein>
    <submittedName>
        <fullName evidence="2">Uncharacterized protein</fullName>
    </submittedName>
</protein>
<dbReference type="AlphaFoldDB" id="A0A8T1WIF8"/>